<accession>A0A835MK96</accession>
<keyword evidence="4 6" id="KW-0378">Hydrolase</keyword>
<proteinExistence type="inferred from homology"/>
<dbReference type="SUPFAM" id="SSF48225">
    <property type="entry name" value="Seven-hairpin glycosidases"/>
    <property type="match status" value="1"/>
</dbReference>
<dbReference type="Proteomes" id="UP000631114">
    <property type="component" value="Unassembled WGS sequence"/>
</dbReference>
<comment type="similarity">
    <text evidence="3 6">Belongs to the glycosyl hydrolase 47 family.</text>
</comment>
<dbReference type="Gene3D" id="1.50.10.10">
    <property type="match status" value="1"/>
</dbReference>
<dbReference type="InterPro" id="IPR012341">
    <property type="entry name" value="6hp_glycosidase-like_sf"/>
</dbReference>
<dbReference type="EMBL" id="JADFTS010000001">
    <property type="protein sequence ID" value="KAF9626771.1"/>
    <property type="molecule type" value="Genomic_DNA"/>
</dbReference>
<evidence type="ECO:0000256" key="4">
    <source>
        <dbReference type="ARBA" id="ARBA00022801"/>
    </source>
</evidence>
<comment type="cofactor">
    <cofactor evidence="1">
        <name>Ca(2+)</name>
        <dbReference type="ChEBI" id="CHEBI:29108"/>
    </cofactor>
</comment>
<dbReference type="PRINTS" id="PR00747">
    <property type="entry name" value="GLYHDRLASE47"/>
</dbReference>
<protein>
    <recommendedName>
        <fullName evidence="6">alpha-1,2-Mannosidase</fullName>
        <ecNumber evidence="6">3.2.1.-</ecNumber>
    </recommendedName>
</protein>
<dbReference type="GO" id="GO:0005509">
    <property type="term" value="F:calcium ion binding"/>
    <property type="evidence" value="ECO:0007669"/>
    <property type="project" value="InterPro"/>
</dbReference>
<dbReference type="PANTHER" id="PTHR11742">
    <property type="entry name" value="MANNOSYL-OLIGOSACCHARIDE ALPHA-1,2-MANNOSIDASE-RELATED"/>
    <property type="match status" value="1"/>
</dbReference>
<evidence type="ECO:0000256" key="5">
    <source>
        <dbReference type="ARBA" id="ARBA00023157"/>
    </source>
</evidence>
<dbReference type="OrthoDB" id="8118055at2759"/>
<feature type="non-terminal residue" evidence="7">
    <location>
        <position position="85"/>
    </location>
</feature>
<evidence type="ECO:0000256" key="2">
    <source>
        <dbReference type="ARBA" id="ARBA00004922"/>
    </source>
</evidence>
<dbReference type="PANTHER" id="PTHR11742:SF6">
    <property type="entry name" value="MANNOSYL-OLIGOSACCHARIDE ALPHA-1,2-MANNOSIDASE IA-RELATED"/>
    <property type="match status" value="1"/>
</dbReference>
<evidence type="ECO:0000256" key="1">
    <source>
        <dbReference type="ARBA" id="ARBA00001913"/>
    </source>
</evidence>
<dbReference type="EC" id="3.2.1.-" evidence="6"/>
<evidence type="ECO:0000313" key="7">
    <source>
        <dbReference type="EMBL" id="KAF9626771.1"/>
    </source>
</evidence>
<dbReference type="GO" id="GO:0005783">
    <property type="term" value="C:endoplasmic reticulum"/>
    <property type="evidence" value="ECO:0007669"/>
    <property type="project" value="TreeGrafter"/>
</dbReference>
<reference evidence="7 8" key="1">
    <citation type="submission" date="2020-10" db="EMBL/GenBank/DDBJ databases">
        <title>The Coptis chinensis genome and diversification of protoberbering-type alkaloids.</title>
        <authorList>
            <person name="Wang B."/>
            <person name="Shu S."/>
            <person name="Song C."/>
            <person name="Liu Y."/>
        </authorList>
    </citation>
    <scope>NUCLEOTIDE SEQUENCE [LARGE SCALE GENOMIC DNA]</scope>
    <source>
        <strain evidence="7">HL-2020</strain>
        <tissue evidence="7">Leaf</tissue>
    </source>
</reference>
<evidence type="ECO:0000313" key="8">
    <source>
        <dbReference type="Proteomes" id="UP000631114"/>
    </source>
</evidence>
<dbReference type="InterPro" id="IPR001382">
    <property type="entry name" value="Glyco_hydro_47"/>
</dbReference>
<dbReference type="Pfam" id="PF01532">
    <property type="entry name" value="Glyco_hydro_47"/>
    <property type="match status" value="1"/>
</dbReference>
<keyword evidence="8" id="KW-1185">Reference proteome</keyword>
<gene>
    <name evidence="7" type="ORF">IFM89_039462</name>
</gene>
<dbReference type="InterPro" id="IPR050749">
    <property type="entry name" value="Glycosyl_Hydrolase_47"/>
</dbReference>
<sequence>MIHLMLLRMIQLTLQRRGKVKEAMLHPQTKNVVNSFGGLGATLMDSLDTLYIMGLDEQFQRAREWVTNSLDFNKNYDASVFETTI</sequence>
<dbReference type="GO" id="GO:0000139">
    <property type="term" value="C:Golgi membrane"/>
    <property type="evidence" value="ECO:0007669"/>
    <property type="project" value="TreeGrafter"/>
</dbReference>
<dbReference type="AlphaFoldDB" id="A0A835MK96"/>
<name>A0A835MK96_9MAGN</name>
<keyword evidence="5" id="KW-1015">Disulfide bond</keyword>
<evidence type="ECO:0000256" key="6">
    <source>
        <dbReference type="RuleBase" id="RU361193"/>
    </source>
</evidence>
<dbReference type="InterPro" id="IPR036026">
    <property type="entry name" value="Seven-hairpin_glycosidases"/>
</dbReference>
<dbReference type="GO" id="GO:0004571">
    <property type="term" value="F:mannosyl-oligosaccharide 1,2-alpha-mannosidase activity"/>
    <property type="evidence" value="ECO:0007669"/>
    <property type="project" value="InterPro"/>
</dbReference>
<evidence type="ECO:0000256" key="3">
    <source>
        <dbReference type="ARBA" id="ARBA00007658"/>
    </source>
</evidence>
<comment type="pathway">
    <text evidence="2">Protein modification; protein glycosylation.</text>
</comment>
<comment type="caution">
    <text evidence="7">The sequence shown here is derived from an EMBL/GenBank/DDBJ whole genome shotgun (WGS) entry which is preliminary data.</text>
</comment>
<keyword evidence="6" id="KW-0326">Glycosidase</keyword>
<dbReference type="GO" id="GO:0005975">
    <property type="term" value="P:carbohydrate metabolic process"/>
    <property type="evidence" value="ECO:0007669"/>
    <property type="project" value="InterPro"/>
</dbReference>
<organism evidence="7 8">
    <name type="scientific">Coptis chinensis</name>
    <dbReference type="NCBI Taxonomy" id="261450"/>
    <lineage>
        <taxon>Eukaryota</taxon>
        <taxon>Viridiplantae</taxon>
        <taxon>Streptophyta</taxon>
        <taxon>Embryophyta</taxon>
        <taxon>Tracheophyta</taxon>
        <taxon>Spermatophyta</taxon>
        <taxon>Magnoliopsida</taxon>
        <taxon>Ranunculales</taxon>
        <taxon>Ranunculaceae</taxon>
        <taxon>Coptidoideae</taxon>
        <taxon>Coptis</taxon>
    </lineage>
</organism>